<dbReference type="Pfam" id="PF00153">
    <property type="entry name" value="Mito_carr"/>
    <property type="match status" value="2"/>
</dbReference>
<keyword evidence="9 10" id="KW-0472">Membrane</keyword>
<evidence type="ECO:0000256" key="5">
    <source>
        <dbReference type="ARBA" id="ARBA00022737"/>
    </source>
</evidence>
<keyword evidence="7 12" id="KW-1133">Transmembrane helix</keyword>
<keyword evidence="4 10" id="KW-0812">Transmembrane</keyword>
<protein>
    <recommendedName>
        <fullName evidence="15">Mitochondrial carrier protein</fullName>
    </recommendedName>
</protein>
<sequence length="392" mass="43955">MEFLIGGLAASSAGFFTNPLEVVKHHMELNNKSQFNSKYKKFFHTGLQAAKQDGLRGLQKGLSPALGAYLVSYGMKLGVVQSTGHFSNNFRVSCYKSNILSKCVTHIILGTIAPRASPFAPRGPRLPCPSYDADGTEVGTYQIGHSKGLTTHEDGAVAVPKSILTSCAGGLLGQYLSNPFYLLKYEHEKDSMQHNSSRCSGYTDTIQRIYRENGRSYSFYSKSLHRNLPVNFFCGRKEELNKFETFRANPLFTTILAGTIAGIVLSMAMTPFELVLTKMYKQAIGTKSNEPRYSGYLDCLKKIYSQKGFKPFYRGMGPIYLKLGPHTVLCLVFWEELKGIYSHNSETTNNNRNYDPVSGISFYDKINFTTDVISNDYLDDNFETSNHNVYWN</sequence>
<dbReference type="InterPro" id="IPR018108">
    <property type="entry name" value="MCP_transmembrane"/>
</dbReference>
<dbReference type="InterPro" id="IPR051508">
    <property type="entry name" value="Mito_Carrier_Antiporter"/>
</dbReference>
<dbReference type="EMBL" id="JAPWTJ010000017">
    <property type="protein sequence ID" value="KAJ8985302.1"/>
    <property type="molecule type" value="Genomic_DNA"/>
</dbReference>
<proteinExistence type="inferred from homology"/>
<evidence type="ECO:0000256" key="9">
    <source>
        <dbReference type="ARBA" id="ARBA00023136"/>
    </source>
</evidence>
<feature type="transmembrane region" description="Helical" evidence="12">
    <location>
        <begin position="251"/>
        <end position="272"/>
    </location>
</feature>
<keyword evidence="14" id="KW-1185">Reference proteome</keyword>
<evidence type="ECO:0000313" key="14">
    <source>
        <dbReference type="Proteomes" id="UP001162164"/>
    </source>
</evidence>
<keyword evidence="8" id="KW-0496">Mitochondrion</keyword>
<evidence type="ECO:0000256" key="6">
    <source>
        <dbReference type="ARBA" id="ARBA00022792"/>
    </source>
</evidence>
<organism evidence="13 14">
    <name type="scientific">Molorchus minor</name>
    <dbReference type="NCBI Taxonomy" id="1323400"/>
    <lineage>
        <taxon>Eukaryota</taxon>
        <taxon>Metazoa</taxon>
        <taxon>Ecdysozoa</taxon>
        <taxon>Arthropoda</taxon>
        <taxon>Hexapoda</taxon>
        <taxon>Insecta</taxon>
        <taxon>Pterygota</taxon>
        <taxon>Neoptera</taxon>
        <taxon>Endopterygota</taxon>
        <taxon>Coleoptera</taxon>
        <taxon>Polyphaga</taxon>
        <taxon>Cucujiformia</taxon>
        <taxon>Chrysomeloidea</taxon>
        <taxon>Cerambycidae</taxon>
        <taxon>Lamiinae</taxon>
        <taxon>Monochamini</taxon>
        <taxon>Molorchus</taxon>
    </lineage>
</organism>
<evidence type="ECO:0000256" key="3">
    <source>
        <dbReference type="ARBA" id="ARBA00022448"/>
    </source>
</evidence>
<evidence type="ECO:0000256" key="11">
    <source>
        <dbReference type="RuleBase" id="RU000488"/>
    </source>
</evidence>
<evidence type="ECO:0000256" key="4">
    <source>
        <dbReference type="ARBA" id="ARBA00022692"/>
    </source>
</evidence>
<dbReference type="Proteomes" id="UP001162164">
    <property type="component" value="Unassembled WGS sequence"/>
</dbReference>
<gene>
    <name evidence="13" type="ORF">NQ317_007089</name>
</gene>
<dbReference type="PANTHER" id="PTHR45928:SF1">
    <property type="entry name" value="RE38146P"/>
    <property type="match status" value="1"/>
</dbReference>
<keyword evidence="5" id="KW-0677">Repeat</keyword>
<comment type="caution">
    <text evidence="13">The sequence shown here is derived from an EMBL/GenBank/DDBJ whole genome shotgun (WGS) entry which is preliminary data.</text>
</comment>
<dbReference type="Gene3D" id="1.50.40.10">
    <property type="entry name" value="Mitochondrial carrier domain"/>
    <property type="match status" value="2"/>
</dbReference>
<dbReference type="SUPFAM" id="SSF103506">
    <property type="entry name" value="Mitochondrial carrier"/>
    <property type="match status" value="1"/>
</dbReference>
<feature type="repeat" description="Solcar" evidence="10">
    <location>
        <begin position="249"/>
        <end position="340"/>
    </location>
</feature>
<accession>A0ABQ9K5I2</accession>
<evidence type="ECO:0000256" key="1">
    <source>
        <dbReference type="ARBA" id="ARBA00004448"/>
    </source>
</evidence>
<evidence type="ECO:0000313" key="13">
    <source>
        <dbReference type="EMBL" id="KAJ8985302.1"/>
    </source>
</evidence>
<feature type="repeat" description="Solcar" evidence="10">
    <location>
        <begin position="1"/>
        <end position="86"/>
    </location>
</feature>
<evidence type="ECO:0000256" key="2">
    <source>
        <dbReference type="ARBA" id="ARBA00006375"/>
    </source>
</evidence>
<dbReference type="PROSITE" id="PS50920">
    <property type="entry name" value="SOLCAR"/>
    <property type="match status" value="2"/>
</dbReference>
<evidence type="ECO:0000256" key="12">
    <source>
        <dbReference type="SAM" id="Phobius"/>
    </source>
</evidence>
<evidence type="ECO:0008006" key="15">
    <source>
        <dbReference type="Google" id="ProtNLM"/>
    </source>
</evidence>
<evidence type="ECO:0000256" key="10">
    <source>
        <dbReference type="PROSITE-ProRule" id="PRU00282"/>
    </source>
</evidence>
<comment type="similarity">
    <text evidence="2 11">Belongs to the mitochondrial carrier (TC 2.A.29) family.</text>
</comment>
<keyword evidence="6" id="KW-0999">Mitochondrion inner membrane</keyword>
<dbReference type="PANTHER" id="PTHR45928">
    <property type="entry name" value="RE38146P"/>
    <property type="match status" value="1"/>
</dbReference>
<evidence type="ECO:0000256" key="7">
    <source>
        <dbReference type="ARBA" id="ARBA00022989"/>
    </source>
</evidence>
<reference evidence="13" key="1">
    <citation type="journal article" date="2023" name="Insect Mol. Biol.">
        <title>Genome sequencing provides insights into the evolution of gene families encoding plant cell wall-degrading enzymes in longhorned beetles.</title>
        <authorList>
            <person name="Shin N.R."/>
            <person name="Okamura Y."/>
            <person name="Kirsch R."/>
            <person name="Pauchet Y."/>
        </authorList>
    </citation>
    <scope>NUCLEOTIDE SEQUENCE</scope>
    <source>
        <strain evidence="13">MMC_N1</strain>
    </source>
</reference>
<dbReference type="InterPro" id="IPR023395">
    <property type="entry name" value="MCP_dom_sf"/>
</dbReference>
<comment type="subcellular location">
    <subcellularLocation>
        <location evidence="1">Mitochondrion inner membrane</location>
        <topology evidence="1">Multi-pass membrane protein</topology>
    </subcellularLocation>
</comment>
<name>A0ABQ9K5I2_9CUCU</name>
<evidence type="ECO:0000256" key="8">
    <source>
        <dbReference type="ARBA" id="ARBA00023128"/>
    </source>
</evidence>
<keyword evidence="3 11" id="KW-0813">Transport</keyword>